<evidence type="ECO:0000256" key="6">
    <source>
        <dbReference type="RuleBase" id="RU361140"/>
    </source>
</evidence>
<evidence type="ECO:0000256" key="4">
    <source>
        <dbReference type="ARBA" id="ARBA00022801"/>
    </source>
</evidence>
<comment type="similarity">
    <text evidence="2 6">Belongs to the class-A beta-lactamase family.</text>
</comment>
<dbReference type="PROSITE" id="PS00146">
    <property type="entry name" value="BETA_LACTAMASE_A"/>
    <property type="match status" value="1"/>
</dbReference>
<dbReference type="InterPro" id="IPR023650">
    <property type="entry name" value="Beta-lactam_class-A_AS"/>
</dbReference>
<keyword evidence="5 6" id="KW-0046">Antibiotic resistance</keyword>
<keyword evidence="4 6" id="KW-0378">Hydrolase</keyword>
<accession>A0ABT1X8X0</accession>
<evidence type="ECO:0000256" key="2">
    <source>
        <dbReference type="ARBA" id="ARBA00009009"/>
    </source>
</evidence>
<evidence type="ECO:0000313" key="11">
    <source>
        <dbReference type="Proteomes" id="UP001524642"/>
    </source>
</evidence>
<dbReference type="SUPFAM" id="SSF56601">
    <property type="entry name" value="beta-lactamase/transpeptidase-like"/>
    <property type="match status" value="1"/>
</dbReference>
<dbReference type="PANTHER" id="PTHR35333:SF3">
    <property type="entry name" value="BETA-LACTAMASE-TYPE TRANSPEPTIDASE FOLD CONTAINING PROTEIN"/>
    <property type="match status" value="1"/>
</dbReference>
<dbReference type="EC" id="3.5.2.6" evidence="3 6"/>
<feature type="region of interest" description="Disordered" evidence="7">
    <location>
        <begin position="165"/>
        <end position="185"/>
    </location>
</feature>
<dbReference type="PRINTS" id="PR00118">
    <property type="entry name" value="BLACTAMASEA"/>
</dbReference>
<sequence>MAGRRGLLGLVLGATAAVPARAGETFGGIPFAAAIRAAEAMGGGRLGVSVLDTGSGRRCAWRGGQRFPVTSTFKMLLAAAILAEADAGRERLDRHIRITPADILEYAPVTGRHVSQEGMSLGELCEAAVVWSDNTAGNLLLSILGGPAGLTGFVRRLEDEAFRLDRTEPTLNEASPGDPRDTTTPDAMLGTMQRLLLGPALSPESRARLTEWLLGCRTGDEKIRAGLPAGWRCGDKTGGGGHGTNNDVAILWPPGRAPILVTAYLTESAAPLAARNAALAAVGRAVAAA</sequence>
<keyword evidence="11" id="KW-1185">Reference proteome</keyword>
<dbReference type="InterPro" id="IPR000871">
    <property type="entry name" value="Beta-lactam_class-A"/>
</dbReference>
<protein>
    <recommendedName>
        <fullName evidence="3 6">Beta-lactamase</fullName>
        <ecNumber evidence="3 6">3.5.2.6</ecNumber>
    </recommendedName>
</protein>
<evidence type="ECO:0000256" key="8">
    <source>
        <dbReference type="SAM" id="SignalP"/>
    </source>
</evidence>
<evidence type="ECO:0000256" key="7">
    <source>
        <dbReference type="SAM" id="MobiDB-lite"/>
    </source>
</evidence>
<evidence type="ECO:0000256" key="3">
    <source>
        <dbReference type="ARBA" id="ARBA00012865"/>
    </source>
</evidence>
<organism evidence="10 11">
    <name type="scientific">Roseomonas populi</name>
    <dbReference type="NCBI Taxonomy" id="3121582"/>
    <lineage>
        <taxon>Bacteria</taxon>
        <taxon>Pseudomonadati</taxon>
        <taxon>Pseudomonadota</taxon>
        <taxon>Alphaproteobacteria</taxon>
        <taxon>Acetobacterales</taxon>
        <taxon>Roseomonadaceae</taxon>
        <taxon>Roseomonas</taxon>
    </lineage>
</organism>
<dbReference type="InterPro" id="IPR006311">
    <property type="entry name" value="TAT_signal"/>
</dbReference>
<comment type="caution">
    <text evidence="10">The sequence shown here is derived from an EMBL/GenBank/DDBJ whole genome shotgun (WGS) entry which is preliminary data.</text>
</comment>
<dbReference type="Gene3D" id="3.40.710.10">
    <property type="entry name" value="DD-peptidase/beta-lactamase superfamily"/>
    <property type="match status" value="1"/>
</dbReference>
<feature type="domain" description="Beta-lactamase class A catalytic" evidence="9">
    <location>
        <begin position="47"/>
        <end position="263"/>
    </location>
</feature>
<proteinExistence type="inferred from homology"/>
<evidence type="ECO:0000256" key="1">
    <source>
        <dbReference type="ARBA" id="ARBA00001526"/>
    </source>
</evidence>
<dbReference type="GO" id="GO:0008800">
    <property type="term" value="F:beta-lactamase activity"/>
    <property type="evidence" value="ECO:0007669"/>
    <property type="project" value="UniProtKB-EC"/>
</dbReference>
<evidence type="ECO:0000259" key="9">
    <source>
        <dbReference type="Pfam" id="PF13354"/>
    </source>
</evidence>
<feature type="chain" id="PRO_5046113670" description="Beta-lactamase" evidence="8">
    <location>
        <begin position="23"/>
        <end position="289"/>
    </location>
</feature>
<dbReference type="EMBL" id="JANJOU010000013">
    <property type="protein sequence ID" value="MCR0983567.1"/>
    <property type="molecule type" value="Genomic_DNA"/>
</dbReference>
<dbReference type="Proteomes" id="UP001524642">
    <property type="component" value="Unassembled WGS sequence"/>
</dbReference>
<evidence type="ECO:0000256" key="5">
    <source>
        <dbReference type="ARBA" id="ARBA00023251"/>
    </source>
</evidence>
<gene>
    <name evidence="10" type="primary">bla</name>
    <name evidence="10" type="ORF">NRP21_16030</name>
</gene>
<name>A0ABT1X8X0_9PROT</name>
<comment type="catalytic activity">
    <reaction evidence="1 6">
        <text>a beta-lactam + H2O = a substituted beta-amino acid</text>
        <dbReference type="Rhea" id="RHEA:20401"/>
        <dbReference type="ChEBI" id="CHEBI:15377"/>
        <dbReference type="ChEBI" id="CHEBI:35627"/>
        <dbReference type="ChEBI" id="CHEBI:140347"/>
        <dbReference type="EC" id="3.5.2.6"/>
    </reaction>
</comment>
<evidence type="ECO:0000313" key="10">
    <source>
        <dbReference type="EMBL" id="MCR0983567.1"/>
    </source>
</evidence>
<dbReference type="NCBIfam" id="NF033103">
    <property type="entry name" value="bla_class_A"/>
    <property type="match status" value="1"/>
</dbReference>
<dbReference type="InterPro" id="IPR012338">
    <property type="entry name" value="Beta-lactam/transpept-like"/>
</dbReference>
<reference evidence="10 11" key="1">
    <citation type="submission" date="2022-06" db="EMBL/GenBank/DDBJ databases">
        <title>Roseomonas CN29.</title>
        <authorList>
            <person name="Cheng Y."/>
            <person name="He X."/>
        </authorList>
    </citation>
    <scope>NUCLEOTIDE SEQUENCE [LARGE SCALE GENOMIC DNA]</scope>
    <source>
        <strain evidence="10 11">CN29</strain>
    </source>
</reference>
<dbReference type="PANTHER" id="PTHR35333">
    <property type="entry name" value="BETA-LACTAMASE"/>
    <property type="match status" value="1"/>
</dbReference>
<feature type="signal peptide" evidence="8">
    <location>
        <begin position="1"/>
        <end position="22"/>
    </location>
</feature>
<dbReference type="InterPro" id="IPR045155">
    <property type="entry name" value="Beta-lactam_cat"/>
</dbReference>
<dbReference type="PROSITE" id="PS51318">
    <property type="entry name" value="TAT"/>
    <property type="match status" value="1"/>
</dbReference>
<dbReference type="Pfam" id="PF13354">
    <property type="entry name" value="Beta-lactamase2"/>
    <property type="match status" value="1"/>
</dbReference>
<keyword evidence="8" id="KW-0732">Signal</keyword>